<comment type="caution">
    <text evidence="1">The sequence shown here is derived from an EMBL/GenBank/DDBJ whole genome shotgun (WGS) entry which is preliminary data.</text>
</comment>
<reference evidence="1 2" key="1">
    <citation type="submission" date="2018-02" db="EMBL/GenBank/DDBJ databases">
        <authorList>
            <person name="Cohen D.B."/>
            <person name="Kent A.D."/>
        </authorList>
    </citation>
    <scope>NUCLEOTIDE SEQUENCE [LARGE SCALE GENOMIC DNA]</scope>
    <source>
        <strain evidence="1 2">ULC007</strain>
    </source>
</reference>
<dbReference type="STRING" id="1920490.GCA_001895925_02915"/>
<evidence type="ECO:0000313" key="1">
    <source>
        <dbReference type="EMBL" id="PSB15479.1"/>
    </source>
</evidence>
<sequence length="143" mass="15747">MQSVKDDVAIALQPESSAIAGITEPSLINYFETFNVGDFEATSQQFAVNGALHPPFESVIEGRDAIADYLKVEAKGITAQPQQGVIKQVLEDGCPEIEVTGRVQTPWFGVNVAWLFTLNSQQEITFLKVKLIASPQELLKLRR</sequence>
<dbReference type="EMBL" id="PVWG01000060">
    <property type="protein sequence ID" value="PSB15479.1"/>
    <property type="molecule type" value="Genomic_DNA"/>
</dbReference>
<dbReference type="OrthoDB" id="465629at2"/>
<name>A0A2T1D4S2_9CYAN</name>
<dbReference type="AlphaFoldDB" id="A0A2T1D4S2"/>
<reference evidence="1 2" key="2">
    <citation type="submission" date="2018-03" db="EMBL/GenBank/DDBJ databases">
        <title>The ancient ancestry and fast evolution of plastids.</title>
        <authorList>
            <person name="Moore K.R."/>
            <person name="Magnabosco C."/>
            <person name="Momper L."/>
            <person name="Gold D.A."/>
            <person name="Bosak T."/>
            <person name="Fournier G.P."/>
        </authorList>
    </citation>
    <scope>NUCLEOTIDE SEQUENCE [LARGE SCALE GENOMIC DNA]</scope>
    <source>
        <strain evidence="1 2">ULC007</strain>
    </source>
</reference>
<dbReference type="Gene3D" id="3.10.450.50">
    <property type="match status" value="1"/>
</dbReference>
<evidence type="ECO:0000313" key="2">
    <source>
        <dbReference type="Proteomes" id="UP000238634"/>
    </source>
</evidence>
<dbReference type="InterPro" id="IPR032710">
    <property type="entry name" value="NTF2-like_dom_sf"/>
</dbReference>
<protein>
    <submittedName>
        <fullName evidence="1">Nuclear transport factor 2</fullName>
    </submittedName>
</protein>
<dbReference type="SUPFAM" id="SSF54427">
    <property type="entry name" value="NTF2-like"/>
    <property type="match status" value="1"/>
</dbReference>
<proteinExistence type="predicted"/>
<gene>
    <name evidence="1" type="ORF">C7B65_24330</name>
</gene>
<dbReference type="RefSeq" id="WP_073075061.1">
    <property type="nucleotide sequence ID" value="NZ_MPPI01000058.1"/>
</dbReference>
<organism evidence="1 2">
    <name type="scientific">Phormidesmis priestleyi ULC007</name>
    <dbReference type="NCBI Taxonomy" id="1920490"/>
    <lineage>
        <taxon>Bacteria</taxon>
        <taxon>Bacillati</taxon>
        <taxon>Cyanobacteriota</taxon>
        <taxon>Cyanophyceae</taxon>
        <taxon>Leptolyngbyales</taxon>
        <taxon>Leptolyngbyaceae</taxon>
        <taxon>Phormidesmis</taxon>
    </lineage>
</organism>
<dbReference type="Proteomes" id="UP000238634">
    <property type="component" value="Unassembled WGS sequence"/>
</dbReference>
<keyword evidence="2" id="KW-1185">Reference proteome</keyword>
<accession>A0A2T1D4S2</accession>